<dbReference type="InterPro" id="IPR050706">
    <property type="entry name" value="Cyclic-di-GMP_PDE-like"/>
</dbReference>
<dbReference type="Proteomes" id="UP001236258">
    <property type="component" value="Unassembled WGS sequence"/>
</dbReference>
<dbReference type="SMART" id="SM00448">
    <property type="entry name" value="REC"/>
    <property type="match status" value="1"/>
</dbReference>
<keyword evidence="1" id="KW-0597">Phosphoprotein</keyword>
<dbReference type="SUPFAM" id="SSF141868">
    <property type="entry name" value="EAL domain-like"/>
    <property type="match status" value="1"/>
</dbReference>
<comment type="caution">
    <text evidence="4">The sequence shown here is derived from an EMBL/GenBank/DDBJ whole genome shotgun (WGS) entry which is preliminary data.</text>
</comment>
<proteinExistence type="predicted"/>
<name>A0ABT9GNG7_9GAMM</name>
<dbReference type="SUPFAM" id="SSF52172">
    <property type="entry name" value="CheY-like"/>
    <property type="match status" value="1"/>
</dbReference>
<keyword evidence="4" id="KW-0378">Hydrolase</keyword>
<feature type="domain" description="EAL" evidence="3">
    <location>
        <begin position="146"/>
        <end position="400"/>
    </location>
</feature>
<evidence type="ECO:0000259" key="2">
    <source>
        <dbReference type="PROSITE" id="PS50110"/>
    </source>
</evidence>
<keyword evidence="5" id="KW-1185">Reference proteome</keyword>
<gene>
    <name evidence="4" type="ORF">Q3O59_05640</name>
</gene>
<dbReference type="Pfam" id="PF00072">
    <property type="entry name" value="Response_reg"/>
    <property type="match status" value="1"/>
</dbReference>
<dbReference type="Gene3D" id="3.40.50.2300">
    <property type="match status" value="1"/>
</dbReference>
<dbReference type="EC" id="3.1.4.52" evidence="4"/>
<dbReference type="InterPro" id="IPR011006">
    <property type="entry name" value="CheY-like_superfamily"/>
</dbReference>
<dbReference type="PROSITE" id="PS50883">
    <property type="entry name" value="EAL"/>
    <property type="match status" value="1"/>
</dbReference>
<dbReference type="CDD" id="cd01948">
    <property type="entry name" value="EAL"/>
    <property type="match status" value="1"/>
</dbReference>
<dbReference type="RefSeq" id="WP_305944647.1">
    <property type="nucleotide sequence ID" value="NZ_JAUZVY010000002.1"/>
</dbReference>
<feature type="modified residue" description="4-aspartylphosphate" evidence="1">
    <location>
        <position position="62"/>
    </location>
</feature>
<evidence type="ECO:0000256" key="1">
    <source>
        <dbReference type="PROSITE-ProRule" id="PRU00169"/>
    </source>
</evidence>
<dbReference type="PANTHER" id="PTHR33121:SF71">
    <property type="entry name" value="OXYGEN SENSOR PROTEIN DOSP"/>
    <property type="match status" value="1"/>
</dbReference>
<evidence type="ECO:0000313" key="4">
    <source>
        <dbReference type="EMBL" id="MDP4528512.1"/>
    </source>
</evidence>
<dbReference type="Pfam" id="PF00563">
    <property type="entry name" value="EAL"/>
    <property type="match status" value="1"/>
</dbReference>
<dbReference type="InterPro" id="IPR001789">
    <property type="entry name" value="Sig_transdc_resp-reg_receiver"/>
</dbReference>
<dbReference type="EMBL" id="JAUZVY010000002">
    <property type="protein sequence ID" value="MDP4528512.1"/>
    <property type="molecule type" value="Genomic_DNA"/>
</dbReference>
<protein>
    <submittedName>
        <fullName evidence="4">EAL domain-containing response regulator</fullName>
        <ecNumber evidence="4">3.1.4.52</ecNumber>
    </submittedName>
</protein>
<dbReference type="GO" id="GO:0071111">
    <property type="term" value="F:cyclic-guanylate-specific phosphodiesterase activity"/>
    <property type="evidence" value="ECO:0007669"/>
    <property type="project" value="UniProtKB-EC"/>
</dbReference>
<dbReference type="SMART" id="SM00052">
    <property type="entry name" value="EAL"/>
    <property type="match status" value="1"/>
</dbReference>
<reference evidence="4 5" key="1">
    <citation type="submission" date="2023-08" db="EMBL/GenBank/DDBJ databases">
        <authorList>
            <person name="Joshi A."/>
            <person name="Thite S."/>
        </authorList>
    </citation>
    <scope>NUCLEOTIDE SEQUENCE [LARGE SCALE GENOMIC DNA]</scope>
    <source>
        <strain evidence="4 5">1E1</strain>
    </source>
</reference>
<evidence type="ECO:0000259" key="3">
    <source>
        <dbReference type="PROSITE" id="PS50883"/>
    </source>
</evidence>
<dbReference type="InterPro" id="IPR035919">
    <property type="entry name" value="EAL_sf"/>
</dbReference>
<dbReference type="InterPro" id="IPR001633">
    <property type="entry name" value="EAL_dom"/>
</dbReference>
<sequence length="403" mass="45228">MNDEEQLLANGQLRIAVIDDNIEFANLLTKFLLKQGYLVSVFHASQAFLDHDFLAFDAILLDLYMPDPDGVAVMRQLTLHHYQGAVVLMSGEDKGVLRSALELSKVQSLSRVVSLQKPFQLTALSDLIQQLIANQVKPNHAVTSNWQPDEAAIFQAIDDNGLQLFFQPKVQLDTQQLVGFEALLRWQHPDYGLIMPVRFIPIAEQSVGLMQQLTKKVILLGLTQLQQWQQLGHSVVISINVSMINLAALDFPEWLQKQVELYGLQPQQLHLEVTETALMNEVAQALDILVRLKMKGFVLSIDDFGTGYSSLAQLHRIPFSELKIDKSFVLDMTSNDESKAIVETCLFLGKRLGLEVIAEGVEDEATRQALLAMGCCIGQGYFWSRPVPAKEAELWLCKQNRGM</sequence>
<accession>A0ABT9GNG7</accession>
<organism evidence="4 5">
    <name type="scientific">Alkalimonas delamerensis</name>
    <dbReference type="NCBI Taxonomy" id="265981"/>
    <lineage>
        <taxon>Bacteria</taxon>
        <taxon>Pseudomonadati</taxon>
        <taxon>Pseudomonadota</taxon>
        <taxon>Gammaproteobacteria</taxon>
        <taxon>Alkalimonas</taxon>
    </lineage>
</organism>
<evidence type="ECO:0000313" key="5">
    <source>
        <dbReference type="Proteomes" id="UP001236258"/>
    </source>
</evidence>
<dbReference type="PANTHER" id="PTHR33121">
    <property type="entry name" value="CYCLIC DI-GMP PHOSPHODIESTERASE PDEF"/>
    <property type="match status" value="1"/>
</dbReference>
<dbReference type="PROSITE" id="PS50110">
    <property type="entry name" value="RESPONSE_REGULATORY"/>
    <property type="match status" value="1"/>
</dbReference>
<feature type="domain" description="Response regulatory" evidence="2">
    <location>
        <begin position="14"/>
        <end position="132"/>
    </location>
</feature>
<dbReference type="Gene3D" id="3.20.20.450">
    <property type="entry name" value="EAL domain"/>
    <property type="match status" value="1"/>
</dbReference>